<reference evidence="4 5" key="1">
    <citation type="submission" date="2018-08" db="EMBL/GenBank/DDBJ databases">
        <authorList>
            <person name="Muller C M."/>
        </authorList>
    </citation>
    <scope>NUCLEOTIDE SEQUENCE [LARGE SCALE GENOMIC DNA]</scope>
</reference>
<dbReference type="InterPro" id="IPR036875">
    <property type="entry name" value="Znf_CCHC_sf"/>
</dbReference>
<keyword evidence="1" id="KW-0862">Zinc</keyword>
<proteinExistence type="predicted"/>
<feature type="domain" description="CCHC-type" evidence="3">
    <location>
        <begin position="540"/>
        <end position="556"/>
    </location>
</feature>
<dbReference type="GO" id="GO:0008270">
    <property type="term" value="F:zinc ion binding"/>
    <property type="evidence" value="ECO:0007669"/>
    <property type="project" value="UniProtKB-KW"/>
</dbReference>
<dbReference type="EMBL" id="LR026990">
    <property type="protein sequence ID" value="VDB89756.1"/>
    <property type="molecule type" value="Genomic_DNA"/>
</dbReference>
<evidence type="ECO:0000256" key="1">
    <source>
        <dbReference type="PROSITE-ProRule" id="PRU00047"/>
    </source>
</evidence>
<evidence type="ECO:0000256" key="2">
    <source>
        <dbReference type="SAM" id="MobiDB-lite"/>
    </source>
</evidence>
<gene>
    <name evidence="4" type="ORF">BGT96224V316_LOCUS5334</name>
</gene>
<protein>
    <submittedName>
        <fullName evidence="4">Bgt-51422</fullName>
    </submittedName>
</protein>
<evidence type="ECO:0000259" key="3">
    <source>
        <dbReference type="PROSITE" id="PS50158"/>
    </source>
</evidence>
<keyword evidence="1" id="KW-0863">Zinc-finger</keyword>
<keyword evidence="5" id="KW-1185">Reference proteome</keyword>
<dbReference type="Pfam" id="PF00098">
    <property type="entry name" value="zf-CCHC"/>
    <property type="match status" value="1"/>
</dbReference>
<keyword evidence="1" id="KW-0479">Metal-binding</keyword>
<dbReference type="Gene3D" id="4.10.60.10">
    <property type="entry name" value="Zinc finger, CCHC-type"/>
    <property type="match status" value="1"/>
</dbReference>
<dbReference type="PROSITE" id="PS50158">
    <property type="entry name" value="ZF_CCHC"/>
    <property type="match status" value="1"/>
</dbReference>
<accession>A0A9X9MJG5</accession>
<dbReference type="SUPFAM" id="SSF57756">
    <property type="entry name" value="Retrovirus zinc finger-like domains"/>
    <property type="match status" value="1"/>
</dbReference>
<sequence length="700" mass="80025">MASSSRAGGKAPSRDLEDDDAATKEYIAWIWETTGVHPSRRRHIDQVQFDNPLSSEPTVAQRAAFLLDRVANYMAYFSGTSESIWSEFRLDFDGWLEEDFTPLASPTLRSITLSKLKDVLVRHGVYCGVRNAKYVAVFANMVKCDQLPLWPITELSHSWHYFTDNAQGELHARYPTVKSEVIEDPHINTLRSAEPPKSTFPNTRAPLKNNGDIAIQTHHDDDDDILRAPTNTRTAQIPQGEPQYPPCSPRIQRPSHYLSVAPSFVDQVPIASHLLDPLNPNHLVIPEDNNEPLDSRKIETFSKIWNKEYNFTGAAYNILDDTVRQFQLTCSQIDIPPSQLHAIFRMTLLGAAQKCSLYSLSNSAKFCNIYLILKSHFDTSINHSCYHNDWTSITFQSARNDKECLQKDLPGVLDFLLNRLELCQQALGSSYFGEQQLIAATLRAVQGVAELKPATFKPTMRYEQLCNDLQNALFQAMQPSVSHFVIDQTNDAPDINYNNRKYNSNCLPRGQNRNNNHQFRDNDYKQSYKSSRRQHSNNEKCYICGKQGHFARDHPQHEQAEHRRKYNDAHRFSRTMKPYRKFLLDFEGLPLESSGTIAHNTAVYDFSEDENSENDLFMSAASYLIDESARYRLTDYIPPSLESNSPVPTEQFVLDRYSNKRFQGIIPDTGAAQTSTAGFPQFQALKREHPELQLKRKITR</sequence>
<evidence type="ECO:0000313" key="5">
    <source>
        <dbReference type="Proteomes" id="UP000324639"/>
    </source>
</evidence>
<dbReference type="SMART" id="SM00343">
    <property type="entry name" value="ZnF_C2HC"/>
    <property type="match status" value="1"/>
</dbReference>
<name>A0A9X9MJG5_BLUGR</name>
<dbReference type="Proteomes" id="UP000324639">
    <property type="component" value="Chromosome Bgt_-07"/>
</dbReference>
<dbReference type="GO" id="GO:0003676">
    <property type="term" value="F:nucleic acid binding"/>
    <property type="evidence" value="ECO:0007669"/>
    <property type="project" value="InterPro"/>
</dbReference>
<dbReference type="InterPro" id="IPR001878">
    <property type="entry name" value="Znf_CCHC"/>
</dbReference>
<dbReference type="AlphaFoldDB" id="A0A9X9MJG5"/>
<organism evidence="4 5">
    <name type="scientific">Blumeria graminis f. sp. tritici</name>
    <dbReference type="NCBI Taxonomy" id="62690"/>
    <lineage>
        <taxon>Eukaryota</taxon>
        <taxon>Fungi</taxon>
        <taxon>Dikarya</taxon>
        <taxon>Ascomycota</taxon>
        <taxon>Pezizomycotina</taxon>
        <taxon>Leotiomycetes</taxon>
        <taxon>Erysiphales</taxon>
        <taxon>Erysiphaceae</taxon>
        <taxon>Blumeria</taxon>
    </lineage>
</organism>
<evidence type="ECO:0000313" key="4">
    <source>
        <dbReference type="EMBL" id="VDB89756.1"/>
    </source>
</evidence>
<feature type="compositionally biased region" description="Polar residues" evidence="2">
    <location>
        <begin position="505"/>
        <end position="517"/>
    </location>
</feature>
<feature type="region of interest" description="Disordered" evidence="2">
    <location>
        <begin position="505"/>
        <end position="534"/>
    </location>
</feature>